<dbReference type="Proteomes" id="UP000663843">
    <property type="component" value="Unassembled WGS sequence"/>
</dbReference>
<organism evidence="1 2">
    <name type="scientific">Rhizoctonia solani</name>
    <dbReference type="NCBI Taxonomy" id="456999"/>
    <lineage>
        <taxon>Eukaryota</taxon>
        <taxon>Fungi</taxon>
        <taxon>Dikarya</taxon>
        <taxon>Basidiomycota</taxon>
        <taxon>Agaricomycotina</taxon>
        <taxon>Agaricomycetes</taxon>
        <taxon>Cantharellales</taxon>
        <taxon>Ceratobasidiaceae</taxon>
        <taxon>Rhizoctonia</taxon>
    </lineage>
</organism>
<protein>
    <submittedName>
        <fullName evidence="1">Uncharacterized protein</fullName>
    </submittedName>
</protein>
<dbReference type="EMBL" id="CAJMWT010002743">
    <property type="protein sequence ID" value="CAE6452558.1"/>
    <property type="molecule type" value="Genomic_DNA"/>
</dbReference>
<reference evidence="1" key="1">
    <citation type="submission" date="2021-01" db="EMBL/GenBank/DDBJ databases">
        <authorList>
            <person name="Kaushik A."/>
        </authorList>
    </citation>
    <scope>NUCLEOTIDE SEQUENCE</scope>
    <source>
        <strain evidence="1">AG2-2IIIB</strain>
    </source>
</reference>
<evidence type="ECO:0000313" key="1">
    <source>
        <dbReference type="EMBL" id="CAE6452558.1"/>
    </source>
</evidence>
<gene>
    <name evidence="1" type="ORF">RDB_LOCUS88406</name>
</gene>
<accession>A0A8H3BCK5</accession>
<proteinExistence type="predicted"/>
<sequence length="183" mass="19959">MATLSAHRSAQAELTGGRTQVATIGERGMSDGRSCDMSTLAVCFALSLCPLFVHGRDRPCILHRAPYDEAQGVAWISGRAPAHGVRPAHCNFTMVLNLKAIRSKTLIVPSSDRSPCTNIQYRGYEPLASRPGMSSIGGAEEAGIRWMCERKNTPSGRLLSMEGTSPCNRRYWKVVGCKILYLC</sequence>
<comment type="caution">
    <text evidence="1">The sequence shown here is derived from an EMBL/GenBank/DDBJ whole genome shotgun (WGS) entry which is preliminary data.</text>
</comment>
<name>A0A8H3BCK5_9AGAM</name>
<evidence type="ECO:0000313" key="2">
    <source>
        <dbReference type="Proteomes" id="UP000663843"/>
    </source>
</evidence>
<dbReference type="AlphaFoldDB" id="A0A8H3BCK5"/>